<dbReference type="EMBL" id="OIVN01004879">
    <property type="protein sequence ID" value="SPD19729.1"/>
    <property type="molecule type" value="Genomic_DNA"/>
</dbReference>
<evidence type="ECO:0000313" key="5">
    <source>
        <dbReference type="EMBL" id="SPD27840.1"/>
    </source>
</evidence>
<feature type="compositionally biased region" description="Polar residues" evidence="1">
    <location>
        <begin position="125"/>
        <end position="135"/>
    </location>
</feature>
<name>A0A2N9HX68_FAGSY</name>
<evidence type="ECO:0000313" key="2">
    <source>
        <dbReference type="EMBL" id="SPC95768.1"/>
    </source>
</evidence>
<sequence>MCQKCFNSASSSTTATTASTTAPVASTTTAATVSTTSRLLMVHRSAASRPAASPWVVLPGFSRPASTPSVSVPVLPFYDDLELRKEIVLPQIYDDLPPEQPAAWSGGQRRCAIGNQSIGDDLDSVASTDTVLDRK</sequence>
<dbReference type="EMBL" id="OIVN01004643">
    <property type="protein sequence ID" value="SPD18507.1"/>
    <property type="molecule type" value="Genomic_DNA"/>
</dbReference>
<proteinExistence type="predicted"/>
<dbReference type="EMBL" id="OIVN01001601">
    <property type="protein sequence ID" value="SPC95768.1"/>
    <property type="molecule type" value="Genomic_DNA"/>
</dbReference>
<evidence type="ECO:0000313" key="3">
    <source>
        <dbReference type="EMBL" id="SPD18507.1"/>
    </source>
</evidence>
<evidence type="ECO:0000256" key="1">
    <source>
        <dbReference type="SAM" id="MobiDB-lite"/>
    </source>
</evidence>
<reference evidence="3" key="1">
    <citation type="submission" date="2018-02" db="EMBL/GenBank/DDBJ databases">
        <authorList>
            <person name="Cohen D.B."/>
            <person name="Kent A.D."/>
        </authorList>
    </citation>
    <scope>NUCLEOTIDE SEQUENCE</scope>
</reference>
<gene>
    <name evidence="2" type="ORF">FSB_LOCUS23650</name>
    <name evidence="3" type="ORF">FSB_LOCUS46389</name>
    <name evidence="4" type="ORF">FSB_LOCUS47611</name>
    <name evidence="5" type="ORF">FSB_LOCUS55722</name>
</gene>
<feature type="region of interest" description="Disordered" evidence="1">
    <location>
        <begin position="114"/>
        <end position="135"/>
    </location>
</feature>
<organism evidence="3">
    <name type="scientific">Fagus sylvatica</name>
    <name type="common">Beechnut</name>
    <dbReference type="NCBI Taxonomy" id="28930"/>
    <lineage>
        <taxon>Eukaryota</taxon>
        <taxon>Viridiplantae</taxon>
        <taxon>Streptophyta</taxon>
        <taxon>Embryophyta</taxon>
        <taxon>Tracheophyta</taxon>
        <taxon>Spermatophyta</taxon>
        <taxon>Magnoliopsida</taxon>
        <taxon>eudicotyledons</taxon>
        <taxon>Gunneridae</taxon>
        <taxon>Pentapetalae</taxon>
        <taxon>rosids</taxon>
        <taxon>fabids</taxon>
        <taxon>Fagales</taxon>
        <taxon>Fagaceae</taxon>
        <taxon>Fagus</taxon>
    </lineage>
</organism>
<protein>
    <submittedName>
        <fullName evidence="3">Uncharacterized protein</fullName>
    </submittedName>
</protein>
<dbReference type="EMBL" id="OIVN01006210">
    <property type="protein sequence ID" value="SPD27840.1"/>
    <property type="molecule type" value="Genomic_DNA"/>
</dbReference>
<evidence type="ECO:0000313" key="4">
    <source>
        <dbReference type="EMBL" id="SPD19729.1"/>
    </source>
</evidence>
<dbReference type="AlphaFoldDB" id="A0A2N9HX68"/>
<accession>A0A2N9HX68</accession>